<organism evidence="3 4">
    <name type="scientific">Adhaeribacter terreus</name>
    <dbReference type="NCBI Taxonomy" id="529703"/>
    <lineage>
        <taxon>Bacteria</taxon>
        <taxon>Pseudomonadati</taxon>
        <taxon>Bacteroidota</taxon>
        <taxon>Cytophagia</taxon>
        <taxon>Cytophagales</taxon>
        <taxon>Hymenobacteraceae</taxon>
        <taxon>Adhaeribacter</taxon>
    </lineage>
</organism>
<accession>A0ABW0E6Q1</accession>
<name>A0ABW0E6Q1_9BACT</name>
<evidence type="ECO:0000313" key="3">
    <source>
        <dbReference type="EMBL" id="MFC5270062.1"/>
    </source>
</evidence>
<dbReference type="EMBL" id="JBHSKT010000003">
    <property type="protein sequence ID" value="MFC5270062.1"/>
    <property type="molecule type" value="Genomic_DNA"/>
</dbReference>
<feature type="domain" description="Phosphatidate phosphatase APP1 catalytic" evidence="2">
    <location>
        <begin position="161"/>
        <end position="316"/>
    </location>
</feature>
<feature type="region of interest" description="Disordered" evidence="1">
    <location>
        <begin position="369"/>
        <end position="390"/>
    </location>
</feature>
<evidence type="ECO:0000256" key="1">
    <source>
        <dbReference type="SAM" id="MobiDB-lite"/>
    </source>
</evidence>
<feature type="compositionally biased region" description="Basic and acidic residues" evidence="1">
    <location>
        <begin position="369"/>
        <end position="384"/>
    </location>
</feature>
<gene>
    <name evidence="3" type="ORF">ACFPIB_05535</name>
</gene>
<dbReference type="PANTHER" id="PTHR28208">
    <property type="entry name" value="PHOSPHATIDATE PHOSPHATASE APP1"/>
    <property type="match status" value="1"/>
</dbReference>
<dbReference type="Pfam" id="PF09949">
    <property type="entry name" value="APP1_cat"/>
    <property type="match status" value="1"/>
</dbReference>
<sequence length="390" mass="44216">MISQLKKLLLNNTDKAEDKIDGLIFDFRNRFGLFAPLQIVPYRSYGTPERLYVTGRVLADKNVSGAEENHNVWDNLWNMYKRFDSDEVPNAQLVINFDNVEHEVVTDEEGYFTLNLKPEKPLQLQDIWHPVEIKLKNAPVAFSGEIKTQAEVLVPPPDAEYGIISDIDDTVIQTGATSMLATARNVFFNNARTRLPFAGVSAFYKSLQLGRNGKRNNPFFYVSSSPWNTYDLLRDFLDLNEIPGGPILLRDLGIDQNKFIKSDHLSHKMREIENILITYPKLSFVLIGDSGQEDARIYEEVVKKHPGRILAIYIRDVKVAERSEIVVKISEGLKEQKVEMLLIENTVNAAEHAAKTGLIFTETIPEIKTEKAQDKGELPGKEEPSVTQPT</sequence>
<dbReference type="PANTHER" id="PTHR28208:SF3">
    <property type="entry name" value="PHOSPHATIDATE PHOSPHATASE APP1"/>
    <property type="match status" value="1"/>
</dbReference>
<reference evidence="4" key="1">
    <citation type="journal article" date="2019" name="Int. J. Syst. Evol. Microbiol.">
        <title>The Global Catalogue of Microorganisms (GCM) 10K type strain sequencing project: providing services to taxonomists for standard genome sequencing and annotation.</title>
        <authorList>
            <consortium name="The Broad Institute Genomics Platform"/>
            <consortium name="The Broad Institute Genome Sequencing Center for Infectious Disease"/>
            <person name="Wu L."/>
            <person name="Ma J."/>
        </authorList>
    </citation>
    <scope>NUCLEOTIDE SEQUENCE [LARGE SCALE GENOMIC DNA]</scope>
    <source>
        <strain evidence="4">KACC 12602</strain>
    </source>
</reference>
<dbReference type="Proteomes" id="UP001596161">
    <property type="component" value="Unassembled WGS sequence"/>
</dbReference>
<dbReference type="RefSeq" id="WP_378016439.1">
    <property type="nucleotide sequence ID" value="NZ_JBHSKT010000003.1"/>
</dbReference>
<keyword evidence="4" id="KW-1185">Reference proteome</keyword>
<protein>
    <submittedName>
        <fullName evidence="3">App1 family protein</fullName>
    </submittedName>
</protein>
<dbReference type="InterPro" id="IPR052935">
    <property type="entry name" value="Mg2+_PAP"/>
</dbReference>
<proteinExistence type="predicted"/>
<evidence type="ECO:0000259" key="2">
    <source>
        <dbReference type="Pfam" id="PF09949"/>
    </source>
</evidence>
<dbReference type="InterPro" id="IPR019236">
    <property type="entry name" value="APP1_cat"/>
</dbReference>
<evidence type="ECO:0000313" key="4">
    <source>
        <dbReference type="Proteomes" id="UP001596161"/>
    </source>
</evidence>
<comment type="caution">
    <text evidence="3">The sequence shown here is derived from an EMBL/GenBank/DDBJ whole genome shotgun (WGS) entry which is preliminary data.</text>
</comment>